<evidence type="ECO:0000313" key="2">
    <source>
        <dbReference type="Proteomes" id="UP000051645"/>
    </source>
</evidence>
<comment type="caution">
    <text evidence="1">The sequence shown here is derived from an EMBL/GenBank/DDBJ whole genome shotgun (WGS) entry which is preliminary data.</text>
</comment>
<proteinExistence type="predicted"/>
<evidence type="ECO:0000313" key="1">
    <source>
        <dbReference type="EMBL" id="KRN32906.1"/>
    </source>
</evidence>
<dbReference type="PATRIC" id="fig|81857.4.peg.971"/>
<gene>
    <name evidence="1" type="ORF">IV40_GL000966</name>
</gene>
<dbReference type="AlphaFoldDB" id="A0A0R2G734"/>
<dbReference type="EMBL" id="JQAZ01000002">
    <property type="protein sequence ID" value="KRN32906.1"/>
    <property type="molecule type" value="Genomic_DNA"/>
</dbReference>
<sequence>MDPLYQDYLQMEDSRVIVPISDDSAHMPVYANYLISQKRIVKPVIETLVKEWPTEQK</sequence>
<name>A0A0R2G734_9LACO</name>
<accession>A0A0R2G734</accession>
<reference evidence="1 2" key="1">
    <citation type="journal article" date="2015" name="Genome Announc.">
        <title>Expanding the biotechnology potential of lactobacilli through comparative genomics of 213 strains and associated genera.</title>
        <authorList>
            <person name="Sun Z."/>
            <person name="Harris H.M."/>
            <person name="McCann A."/>
            <person name="Guo C."/>
            <person name="Argimon S."/>
            <person name="Zhang W."/>
            <person name="Yang X."/>
            <person name="Jeffery I.B."/>
            <person name="Cooney J.C."/>
            <person name="Kagawa T.F."/>
            <person name="Liu W."/>
            <person name="Song Y."/>
            <person name="Salvetti E."/>
            <person name="Wrobel A."/>
            <person name="Rasinkangas P."/>
            <person name="Parkhill J."/>
            <person name="Rea M.C."/>
            <person name="O'Sullivan O."/>
            <person name="Ritari J."/>
            <person name="Douillard F.P."/>
            <person name="Paul Ross R."/>
            <person name="Yang R."/>
            <person name="Briner A.E."/>
            <person name="Felis G.E."/>
            <person name="de Vos W.M."/>
            <person name="Barrangou R."/>
            <person name="Klaenhammer T.R."/>
            <person name="Caufield P.W."/>
            <person name="Cui Y."/>
            <person name="Zhang H."/>
            <person name="O'Toole P.W."/>
        </authorList>
    </citation>
    <scope>NUCLEOTIDE SEQUENCE [LARGE SCALE GENOMIC DNA]</scope>
    <source>
        <strain evidence="1 2">DSM 13344</strain>
    </source>
</reference>
<keyword evidence="2" id="KW-1185">Reference proteome</keyword>
<organism evidence="1 2">
    <name type="scientific">Lactobacillus selangorensis</name>
    <dbReference type="NCBI Taxonomy" id="81857"/>
    <lineage>
        <taxon>Bacteria</taxon>
        <taxon>Bacillati</taxon>
        <taxon>Bacillota</taxon>
        <taxon>Bacilli</taxon>
        <taxon>Lactobacillales</taxon>
        <taxon>Lactobacillaceae</taxon>
        <taxon>Lactobacillus</taxon>
    </lineage>
</organism>
<protein>
    <submittedName>
        <fullName evidence="1">Uncharacterized protein</fullName>
    </submittedName>
</protein>
<dbReference type="Proteomes" id="UP000051645">
    <property type="component" value="Unassembled WGS sequence"/>
</dbReference>